<gene>
    <name evidence="1" type="ORF">Tsubulata_016540</name>
</gene>
<evidence type="ECO:0000313" key="1">
    <source>
        <dbReference type="EMBL" id="KAJ4829829.1"/>
    </source>
</evidence>
<evidence type="ECO:0000313" key="2">
    <source>
        <dbReference type="Proteomes" id="UP001141552"/>
    </source>
</evidence>
<comment type="caution">
    <text evidence="1">The sequence shown here is derived from an EMBL/GenBank/DDBJ whole genome shotgun (WGS) entry which is preliminary data.</text>
</comment>
<accession>A0A9Q0J656</accession>
<organism evidence="1 2">
    <name type="scientific">Turnera subulata</name>
    <dbReference type="NCBI Taxonomy" id="218843"/>
    <lineage>
        <taxon>Eukaryota</taxon>
        <taxon>Viridiplantae</taxon>
        <taxon>Streptophyta</taxon>
        <taxon>Embryophyta</taxon>
        <taxon>Tracheophyta</taxon>
        <taxon>Spermatophyta</taxon>
        <taxon>Magnoliopsida</taxon>
        <taxon>eudicotyledons</taxon>
        <taxon>Gunneridae</taxon>
        <taxon>Pentapetalae</taxon>
        <taxon>rosids</taxon>
        <taxon>fabids</taxon>
        <taxon>Malpighiales</taxon>
        <taxon>Passifloraceae</taxon>
        <taxon>Turnera</taxon>
    </lineage>
</organism>
<name>A0A9Q0J656_9ROSI</name>
<sequence>MPFPVYPDNQPRRFKLVIRQQTHIVCAKKMVVAGPGGSSRGFGGIGGMADVKGLTVQILTGRWFMLLLQKSTRFG</sequence>
<dbReference type="AlphaFoldDB" id="A0A9Q0J656"/>
<dbReference type="EMBL" id="JAKUCV010005791">
    <property type="protein sequence ID" value="KAJ4829829.1"/>
    <property type="molecule type" value="Genomic_DNA"/>
</dbReference>
<dbReference type="Proteomes" id="UP001141552">
    <property type="component" value="Unassembled WGS sequence"/>
</dbReference>
<proteinExistence type="predicted"/>
<protein>
    <submittedName>
        <fullName evidence="1">Uncharacterized protein</fullName>
    </submittedName>
</protein>
<reference evidence="1" key="2">
    <citation type="journal article" date="2023" name="Plants (Basel)">
        <title>Annotation of the Turnera subulata (Passifloraceae) Draft Genome Reveals the S-Locus Evolved after the Divergence of Turneroideae from Passifloroideae in a Stepwise Manner.</title>
        <authorList>
            <person name="Henning P.M."/>
            <person name="Roalson E.H."/>
            <person name="Mir W."/>
            <person name="McCubbin A.G."/>
            <person name="Shore J.S."/>
        </authorList>
    </citation>
    <scope>NUCLEOTIDE SEQUENCE</scope>
    <source>
        <strain evidence="1">F60SS</strain>
    </source>
</reference>
<keyword evidence="2" id="KW-1185">Reference proteome</keyword>
<reference evidence="1" key="1">
    <citation type="submission" date="2022-02" db="EMBL/GenBank/DDBJ databases">
        <authorList>
            <person name="Henning P.M."/>
            <person name="McCubbin A.G."/>
            <person name="Shore J.S."/>
        </authorList>
    </citation>
    <scope>NUCLEOTIDE SEQUENCE</scope>
    <source>
        <strain evidence="1">F60SS</strain>
        <tissue evidence="1">Leaves</tissue>
    </source>
</reference>